<name>A0A2I7N8H4_9NEIS</name>
<evidence type="ECO:0000313" key="2">
    <source>
        <dbReference type="EMBL" id="AUR52757.1"/>
    </source>
</evidence>
<evidence type="ECO:0000313" key="3">
    <source>
        <dbReference type="Proteomes" id="UP000236655"/>
    </source>
</evidence>
<dbReference type="AlphaFoldDB" id="A0A2I7N8H4"/>
<dbReference type="EMBL" id="CP024847">
    <property type="protein sequence ID" value="AUR52757.1"/>
    <property type="molecule type" value="Genomic_DNA"/>
</dbReference>
<dbReference type="PROSITE" id="PS51257">
    <property type="entry name" value="PROKAR_LIPOPROTEIN"/>
    <property type="match status" value="1"/>
</dbReference>
<accession>A0A2I7N8H4</accession>
<feature type="chain" id="PRO_5014432721" description="Polymer-forming cytoskeletal protein" evidence="1">
    <location>
        <begin position="21"/>
        <end position="199"/>
    </location>
</feature>
<dbReference type="Proteomes" id="UP000236655">
    <property type="component" value="Chromosome"/>
</dbReference>
<proteinExistence type="predicted"/>
<evidence type="ECO:0008006" key="4">
    <source>
        <dbReference type="Google" id="ProtNLM"/>
    </source>
</evidence>
<keyword evidence="1" id="KW-0732">Signal</keyword>
<dbReference type="KEGG" id="nba:CUN60_10785"/>
<gene>
    <name evidence="2" type="ORF">CUN60_10785</name>
</gene>
<evidence type="ECO:0000256" key="1">
    <source>
        <dbReference type="SAM" id="SignalP"/>
    </source>
</evidence>
<dbReference type="RefSeq" id="WP_102952045.1">
    <property type="nucleotide sequence ID" value="NZ_CP024847.1"/>
</dbReference>
<protein>
    <recommendedName>
        <fullName evidence="4">Polymer-forming cytoskeletal protein</fullName>
    </recommendedName>
</protein>
<reference evidence="3" key="1">
    <citation type="submission" date="2017-11" db="EMBL/GenBank/DDBJ databases">
        <authorList>
            <person name="Chan K.G."/>
            <person name="Lee L.S."/>
        </authorList>
    </citation>
    <scope>NUCLEOTIDE SEQUENCE [LARGE SCALE GENOMIC DNA]</scope>
    <source>
        <strain evidence="3">DSM 100970</strain>
    </source>
</reference>
<organism evidence="2 3">
    <name type="scientific">Aquella oligotrophica</name>
    <dbReference type="NCBI Taxonomy" id="2067065"/>
    <lineage>
        <taxon>Bacteria</taxon>
        <taxon>Pseudomonadati</taxon>
        <taxon>Pseudomonadota</taxon>
        <taxon>Betaproteobacteria</taxon>
        <taxon>Neisseriales</taxon>
        <taxon>Neisseriaceae</taxon>
        <taxon>Aquella</taxon>
    </lineage>
</organism>
<sequence length="199" mass="20839">MKIKHYLIMIMGLSSLVACGTISGSGDDNNQSANNNKSLWYVAPATISSGDQTLQNGKYSALTVGGDLTATQITVINDLQIESDASLTQVTVRDDSNVKGNLNATKCTFKDSTTIGGNISSIDTYFGNGIVFSGGSLMLSSRSKVIGNIVSKSTKPATIIIDKSTVKGNIQFTVAGGKVILQNKGKLIGQVTNGQIINQ</sequence>
<keyword evidence="3" id="KW-1185">Reference proteome</keyword>
<feature type="signal peptide" evidence="1">
    <location>
        <begin position="1"/>
        <end position="20"/>
    </location>
</feature>